<protein>
    <submittedName>
        <fullName evidence="1">Uncharacterized protein</fullName>
    </submittedName>
</protein>
<dbReference type="AlphaFoldDB" id="A0A0A9HRR6"/>
<name>A0A0A9HRR6_ARUDO</name>
<organism evidence="1">
    <name type="scientific">Arundo donax</name>
    <name type="common">Giant reed</name>
    <name type="synonym">Donax arundinaceus</name>
    <dbReference type="NCBI Taxonomy" id="35708"/>
    <lineage>
        <taxon>Eukaryota</taxon>
        <taxon>Viridiplantae</taxon>
        <taxon>Streptophyta</taxon>
        <taxon>Embryophyta</taxon>
        <taxon>Tracheophyta</taxon>
        <taxon>Spermatophyta</taxon>
        <taxon>Magnoliopsida</taxon>
        <taxon>Liliopsida</taxon>
        <taxon>Poales</taxon>
        <taxon>Poaceae</taxon>
        <taxon>PACMAD clade</taxon>
        <taxon>Arundinoideae</taxon>
        <taxon>Arundineae</taxon>
        <taxon>Arundo</taxon>
    </lineage>
</organism>
<sequence length="24" mass="3176">MYCFSWQILLRFWRHRFRLGMISK</sequence>
<reference evidence="1" key="2">
    <citation type="journal article" date="2015" name="Data Brief">
        <title>Shoot transcriptome of the giant reed, Arundo donax.</title>
        <authorList>
            <person name="Barrero R.A."/>
            <person name="Guerrero F.D."/>
            <person name="Moolhuijzen P."/>
            <person name="Goolsby J.A."/>
            <person name="Tidwell J."/>
            <person name="Bellgard S.E."/>
            <person name="Bellgard M.I."/>
        </authorList>
    </citation>
    <scope>NUCLEOTIDE SEQUENCE</scope>
    <source>
        <tissue evidence="1">Shoot tissue taken approximately 20 cm above the soil surface</tissue>
    </source>
</reference>
<dbReference type="EMBL" id="GBRH01159377">
    <property type="protein sequence ID" value="JAE38519.1"/>
    <property type="molecule type" value="Transcribed_RNA"/>
</dbReference>
<evidence type="ECO:0000313" key="1">
    <source>
        <dbReference type="EMBL" id="JAE38519.1"/>
    </source>
</evidence>
<reference evidence="1" key="1">
    <citation type="submission" date="2014-09" db="EMBL/GenBank/DDBJ databases">
        <authorList>
            <person name="Magalhaes I.L.F."/>
            <person name="Oliveira U."/>
            <person name="Santos F.R."/>
            <person name="Vidigal T.H.D.A."/>
            <person name="Brescovit A.D."/>
            <person name="Santos A.J."/>
        </authorList>
    </citation>
    <scope>NUCLEOTIDE SEQUENCE</scope>
    <source>
        <tissue evidence="1">Shoot tissue taken approximately 20 cm above the soil surface</tissue>
    </source>
</reference>
<proteinExistence type="predicted"/>
<accession>A0A0A9HRR6</accession>